<dbReference type="InterPro" id="IPR012337">
    <property type="entry name" value="RNaseH-like_sf"/>
</dbReference>
<dbReference type="EMBL" id="RKHO01000001">
    <property type="protein sequence ID" value="ROR90981.1"/>
    <property type="molecule type" value="Genomic_DNA"/>
</dbReference>
<evidence type="ECO:0000259" key="2">
    <source>
        <dbReference type="PROSITE" id="PS50994"/>
    </source>
</evidence>
<keyword evidence="4" id="KW-1185">Reference proteome</keyword>
<feature type="domain" description="Integrase catalytic" evidence="2">
    <location>
        <begin position="154"/>
        <end position="361"/>
    </location>
</feature>
<accession>A0A3N2CTZ3</accession>
<proteinExistence type="predicted"/>
<dbReference type="PROSITE" id="PS50994">
    <property type="entry name" value="INTEGRASE"/>
    <property type="match status" value="1"/>
</dbReference>
<comment type="caution">
    <text evidence="3">The sequence shown here is derived from an EMBL/GenBank/DDBJ whole genome shotgun (WGS) entry which is preliminary data.</text>
</comment>
<sequence length="571" mass="63348">MTGSRTLKRREPATVTDDNTALKRLSMSDKHAVVQQVRRLGAGQRALGSHVKVVAGRHGISPKTVYRWMNDPRFATDTTPSPSTRGRFEVTTNHLAVLAHEQCIYTAWLTMHEAGLIDCSYRTFTRALQERTDPALVAAALHGFKGLVNNRLYLKWNPPHRCHTHHVDHTEFDLWVWPSHKHRSPVRPHVTVIVDGYSSLIHAVPWVGDINGDMVAAALADAAVEHDYMGTPVGGQPEQVVLDNAAAHFGPSMRDGIERVGWIPAPTASYSSWQNGKAERSIGLLNERLSNRAPGATKSGTTRTGAPRNVAKLPKDVQPGDVWGWKAFQHALQETVDEINTSIPVRRLGGLTRLQAYAADTTERRPMKDSEARIAMMTSGHITYTASKNGIHFQGVDYVGSKLQFGKKYLIRYLPTQREFIEVMDLHDEHVQRAYDPHRMPKKVSDAFHTERARQERDAQAIEFGVQAHRRHLAAVDNANVGYGEDTDPGPTKAVDSVDRSHGDRAVPKTSRRKAAKLPRIPATPQPKDTVTSSARSRLERAYGQGLNGPTATADNDTPPTPTDHSKEPQR</sequence>
<organism evidence="3 4">
    <name type="scientific">Nocardioides aurantiacus</name>
    <dbReference type="NCBI Taxonomy" id="86796"/>
    <lineage>
        <taxon>Bacteria</taxon>
        <taxon>Bacillati</taxon>
        <taxon>Actinomycetota</taxon>
        <taxon>Actinomycetes</taxon>
        <taxon>Propionibacteriales</taxon>
        <taxon>Nocardioidaceae</taxon>
        <taxon>Nocardioides</taxon>
    </lineage>
</organism>
<evidence type="ECO:0000313" key="3">
    <source>
        <dbReference type="EMBL" id="ROR90981.1"/>
    </source>
</evidence>
<feature type="compositionally biased region" description="Basic and acidic residues" evidence="1">
    <location>
        <begin position="496"/>
        <end position="507"/>
    </location>
</feature>
<reference evidence="3 4" key="1">
    <citation type="submission" date="2018-11" db="EMBL/GenBank/DDBJ databases">
        <title>Sequencing the genomes of 1000 actinobacteria strains.</title>
        <authorList>
            <person name="Klenk H.-P."/>
        </authorList>
    </citation>
    <scope>NUCLEOTIDE SEQUENCE [LARGE SCALE GENOMIC DNA]</scope>
    <source>
        <strain evidence="3 4">DSM 12652</strain>
    </source>
</reference>
<dbReference type="RefSeq" id="WP_123390274.1">
    <property type="nucleotide sequence ID" value="NZ_RKHO01000001.1"/>
</dbReference>
<dbReference type="Gene3D" id="3.30.420.10">
    <property type="entry name" value="Ribonuclease H-like superfamily/Ribonuclease H"/>
    <property type="match status" value="1"/>
</dbReference>
<gene>
    <name evidence="3" type="ORF">EDD33_1838</name>
</gene>
<protein>
    <submittedName>
        <fullName evidence="3">Integrase-like protein</fullName>
    </submittedName>
</protein>
<evidence type="ECO:0000256" key="1">
    <source>
        <dbReference type="SAM" id="MobiDB-lite"/>
    </source>
</evidence>
<feature type="region of interest" description="Disordered" evidence="1">
    <location>
        <begin position="480"/>
        <end position="571"/>
    </location>
</feature>
<dbReference type="GO" id="GO:0003676">
    <property type="term" value="F:nucleic acid binding"/>
    <property type="evidence" value="ECO:0007669"/>
    <property type="project" value="InterPro"/>
</dbReference>
<feature type="region of interest" description="Disordered" evidence="1">
    <location>
        <begin position="290"/>
        <end position="313"/>
    </location>
</feature>
<dbReference type="InterPro" id="IPR001584">
    <property type="entry name" value="Integrase_cat-core"/>
</dbReference>
<feature type="compositionally biased region" description="Polar residues" evidence="1">
    <location>
        <begin position="527"/>
        <end position="536"/>
    </location>
</feature>
<name>A0A3N2CTZ3_9ACTN</name>
<dbReference type="AlphaFoldDB" id="A0A3N2CTZ3"/>
<dbReference type="SUPFAM" id="SSF53098">
    <property type="entry name" value="Ribonuclease H-like"/>
    <property type="match status" value="1"/>
</dbReference>
<dbReference type="OrthoDB" id="52928at2"/>
<evidence type="ECO:0000313" key="4">
    <source>
        <dbReference type="Proteomes" id="UP000281738"/>
    </source>
</evidence>
<dbReference type="InterPro" id="IPR036397">
    <property type="entry name" value="RNaseH_sf"/>
</dbReference>
<dbReference type="Proteomes" id="UP000281738">
    <property type="component" value="Unassembled WGS sequence"/>
</dbReference>
<dbReference type="GO" id="GO:0015074">
    <property type="term" value="P:DNA integration"/>
    <property type="evidence" value="ECO:0007669"/>
    <property type="project" value="InterPro"/>
</dbReference>